<evidence type="ECO:0000313" key="2">
    <source>
        <dbReference type="Proteomes" id="UP001482620"/>
    </source>
</evidence>
<dbReference type="Proteomes" id="UP001482620">
    <property type="component" value="Unassembled WGS sequence"/>
</dbReference>
<keyword evidence="2" id="KW-1185">Reference proteome</keyword>
<accession>A0ABV0T7T6</accession>
<dbReference type="EMBL" id="JAHRIQ010024291">
    <property type="protein sequence ID" value="MEQ2228925.1"/>
    <property type="molecule type" value="Genomic_DNA"/>
</dbReference>
<evidence type="ECO:0000313" key="1">
    <source>
        <dbReference type="EMBL" id="MEQ2228925.1"/>
    </source>
</evidence>
<gene>
    <name evidence="1" type="ORF">ILYODFUR_013676</name>
</gene>
<name>A0ABV0T7T6_9TELE</name>
<comment type="caution">
    <text evidence="1">The sequence shown here is derived from an EMBL/GenBank/DDBJ whole genome shotgun (WGS) entry which is preliminary data.</text>
</comment>
<reference evidence="1 2" key="1">
    <citation type="submission" date="2021-06" db="EMBL/GenBank/DDBJ databases">
        <authorList>
            <person name="Palmer J.M."/>
        </authorList>
    </citation>
    <scope>NUCLEOTIDE SEQUENCE [LARGE SCALE GENOMIC DNA]</scope>
    <source>
        <strain evidence="2">if_2019</strain>
        <tissue evidence="1">Muscle</tissue>
    </source>
</reference>
<proteinExistence type="predicted"/>
<organism evidence="1 2">
    <name type="scientific">Ilyodon furcidens</name>
    <name type="common">goldbreast splitfin</name>
    <dbReference type="NCBI Taxonomy" id="33524"/>
    <lineage>
        <taxon>Eukaryota</taxon>
        <taxon>Metazoa</taxon>
        <taxon>Chordata</taxon>
        <taxon>Craniata</taxon>
        <taxon>Vertebrata</taxon>
        <taxon>Euteleostomi</taxon>
        <taxon>Actinopterygii</taxon>
        <taxon>Neopterygii</taxon>
        <taxon>Teleostei</taxon>
        <taxon>Neoteleostei</taxon>
        <taxon>Acanthomorphata</taxon>
        <taxon>Ovalentaria</taxon>
        <taxon>Atherinomorphae</taxon>
        <taxon>Cyprinodontiformes</taxon>
        <taxon>Goodeidae</taxon>
        <taxon>Ilyodon</taxon>
    </lineage>
</organism>
<protein>
    <submittedName>
        <fullName evidence="1">Uncharacterized protein</fullName>
    </submittedName>
</protein>
<sequence>MLCLVYYQSNWKRKLQVVLQSQTDVLILHLSCNNDTGRVRERHRNERPLASSHTDDCFIVKRDLQNQKEATCKGT</sequence>